<dbReference type="AlphaFoldDB" id="A0A0D8XIV7"/>
<keyword evidence="1" id="KW-0175">Coiled coil</keyword>
<evidence type="ECO:0000313" key="2">
    <source>
        <dbReference type="EMBL" id="KJH44528.1"/>
    </source>
</evidence>
<dbReference type="Proteomes" id="UP000053766">
    <property type="component" value="Unassembled WGS sequence"/>
</dbReference>
<dbReference type="EMBL" id="KN716466">
    <property type="protein sequence ID" value="KJH44528.1"/>
    <property type="molecule type" value="Genomic_DNA"/>
</dbReference>
<keyword evidence="3" id="KW-1185">Reference proteome</keyword>
<name>A0A0D8XIV7_DICVI</name>
<organism evidence="2 3">
    <name type="scientific">Dictyocaulus viviparus</name>
    <name type="common">Bovine lungworm</name>
    <dbReference type="NCBI Taxonomy" id="29172"/>
    <lineage>
        <taxon>Eukaryota</taxon>
        <taxon>Metazoa</taxon>
        <taxon>Ecdysozoa</taxon>
        <taxon>Nematoda</taxon>
        <taxon>Chromadorea</taxon>
        <taxon>Rhabditida</taxon>
        <taxon>Rhabditina</taxon>
        <taxon>Rhabditomorpha</taxon>
        <taxon>Strongyloidea</taxon>
        <taxon>Metastrongylidae</taxon>
        <taxon>Dictyocaulus</taxon>
    </lineage>
</organism>
<sequence length="122" mass="13743">MTLSAGTYLSEKFLDHDDDEEACENLNLKLQEYIRAMSNLCSKHEAAQLMCKSLTNMFKGLHVDKLEKCVLDCKIPEEETEEENKVESSDVESIRSEPDALVPADGAAVFSIFIPFIIILTR</sequence>
<accession>A0A0D8XIV7</accession>
<protein>
    <submittedName>
        <fullName evidence="2">Uncharacterized protein</fullName>
    </submittedName>
</protein>
<evidence type="ECO:0000313" key="3">
    <source>
        <dbReference type="Proteomes" id="UP000053766"/>
    </source>
</evidence>
<reference evidence="3" key="2">
    <citation type="journal article" date="2016" name="Sci. Rep.">
        <title>Dictyocaulus viviparus genome, variome and transcriptome elucidate lungworm biology and support future intervention.</title>
        <authorList>
            <person name="McNulty S.N."/>
            <person name="Strube C."/>
            <person name="Rosa B.A."/>
            <person name="Martin J.C."/>
            <person name="Tyagi R."/>
            <person name="Choi Y.J."/>
            <person name="Wang Q."/>
            <person name="Hallsworth Pepin K."/>
            <person name="Zhang X."/>
            <person name="Ozersky P."/>
            <person name="Wilson R.K."/>
            <person name="Sternberg P.W."/>
            <person name="Gasser R.B."/>
            <person name="Mitreva M."/>
        </authorList>
    </citation>
    <scope>NUCLEOTIDE SEQUENCE [LARGE SCALE GENOMIC DNA]</scope>
    <source>
        <strain evidence="3">HannoverDv2000</strain>
    </source>
</reference>
<feature type="coiled-coil region" evidence="1">
    <location>
        <begin position="16"/>
        <end position="43"/>
    </location>
</feature>
<evidence type="ECO:0000256" key="1">
    <source>
        <dbReference type="SAM" id="Coils"/>
    </source>
</evidence>
<reference evidence="2 3" key="1">
    <citation type="submission" date="2013-11" db="EMBL/GenBank/DDBJ databases">
        <title>Draft genome of the bovine lungworm Dictyocaulus viviparus.</title>
        <authorList>
            <person name="Mitreva M."/>
        </authorList>
    </citation>
    <scope>NUCLEOTIDE SEQUENCE [LARGE SCALE GENOMIC DNA]</scope>
    <source>
        <strain evidence="2 3">HannoverDv2000</strain>
    </source>
</reference>
<dbReference type="OrthoDB" id="5912739at2759"/>
<gene>
    <name evidence="2" type="ORF">DICVIV_09454</name>
</gene>
<proteinExistence type="predicted"/>